<dbReference type="RefSeq" id="WP_284154390.1">
    <property type="nucleotide sequence ID" value="NZ_AP025516.1"/>
</dbReference>
<dbReference type="Proteomes" id="UP000830055">
    <property type="component" value="Chromosome"/>
</dbReference>
<name>A0ABM7W8R2_9BACT</name>
<evidence type="ECO:0008006" key="4">
    <source>
        <dbReference type="Google" id="ProtNLM"/>
    </source>
</evidence>
<accession>A0ABM7W8R2</accession>
<proteinExistence type="predicted"/>
<reference evidence="2 3" key="1">
    <citation type="submission" date="2022-01" db="EMBL/GenBank/DDBJ databases">
        <title>Desulfofustis limnae sp. nov., a novel mesophilic sulfate-reducing bacterium isolated from marsh soil.</title>
        <authorList>
            <person name="Watanabe M."/>
            <person name="Takahashi A."/>
            <person name="Kojima H."/>
            <person name="Fukui M."/>
        </authorList>
    </citation>
    <scope>NUCLEOTIDE SEQUENCE [LARGE SCALE GENOMIC DNA]</scope>
    <source>
        <strain evidence="2 3">PPLL</strain>
    </source>
</reference>
<feature type="compositionally biased region" description="Polar residues" evidence="1">
    <location>
        <begin position="34"/>
        <end position="47"/>
    </location>
</feature>
<gene>
    <name evidence="2" type="ORF">DPPLL_17240</name>
</gene>
<organism evidence="2 3">
    <name type="scientific">Desulfofustis limnaeus</name>
    <dbReference type="NCBI Taxonomy" id="2740163"/>
    <lineage>
        <taxon>Bacteria</taxon>
        <taxon>Pseudomonadati</taxon>
        <taxon>Thermodesulfobacteriota</taxon>
        <taxon>Desulfobulbia</taxon>
        <taxon>Desulfobulbales</taxon>
        <taxon>Desulfocapsaceae</taxon>
        <taxon>Desulfofustis</taxon>
    </lineage>
</organism>
<evidence type="ECO:0000313" key="2">
    <source>
        <dbReference type="EMBL" id="BDD87359.1"/>
    </source>
</evidence>
<evidence type="ECO:0000313" key="3">
    <source>
        <dbReference type="Proteomes" id="UP000830055"/>
    </source>
</evidence>
<keyword evidence="3" id="KW-1185">Reference proteome</keyword>
<feature type="region of interest" description="Disordered" evidence="1">
    <location>
        <begin position="13"/>
        <end position="47"/>
    </location>
</feature>
<dbReference type="EMBL" id="AP025516">
    <property type="protein sequence ID" value="BDD87359.1"/>
    <property type="molecule type" value="Genomic_DNA"/>
</dbReference>
<sequence length="190" mass="19941">MAQSINTNYPAYGAHAAHNRTNGSAGAPAGGTKNEPTTFSGDQVQLSSSTKQESGLYTITGELDSASTAALDLLRSFVVELFRQQGLDITVATGEEEIDLAALSEEEAQALVAEDGYFGVEQTSDRIVDFAIGIAGGDPSRLDAILAGVEQGFNEALEAFGGWLPDISYQTYDAVLAKLDAWANGEQQAS</sequence>
<evidence type="ECO:0000256" key="1">
    <source>
        <dbReference type="SAM" id="MobiDB-lite"/>
    </source>
</evidence>
<protein>
    <recommendedName>
        <fullName evidence="4">DUF5610 domain-containing protein</fullName>
    </recommendedName>
</protein>